<keyword evidence="5" id="KW-1185">Reference proteome</keyword>
<evidence type="ECO:0000256" key="2">
    <source>
        <dbReference type="ARBA" id="ARBA00023033"/>
    </source>
</evidence>
<dbReference type="Proteomes" id="UP000290545">
    <property type="component" value="Unassembled WGS sequence"/>
</dbReference>
<dbReference type="AlphaFoldDB" id="A0A4Q1CYX0"/>
<dbReference type="RefSeq" id="WP_129006413.1">
    <property type="nucleotide sequence ID" value="NZ_SDHZ01000006.1"/>
</dbReference>
<dbReference type="GO" id="GO:0071949">
    <property type="term" value="F:FAD binding"/>
    <property type="evidence" value="ECO:0007669"/>
    <property type="project" value="InterPro"/>
</dbReference>
<reference evidence="4 5" key="1">
    <citation type="submission" date="2019-01" db="EMBL/GenBank/DDBJ databases">
        <title>Filimonas sp. strain TTM-71.</title>
        <authorList>
            <person name="Chen W.-M."/>
        </authorList>
    </citation>
    <scope>NUCLEOTIDE SEQUENCE [LARGE SCALE GENOMIC DNA]</scope>
    <source>
        <strain evidence="4 5">TTM-71</strain>
    </source>
</reference>
<dbReference type="PANTHER" id="PTHR13789">
    <property type="entry name" value="MONOOXYGENASE"/>
    <property type="match status" value="1"/>
</dbReference>
<dbReference type="EMBL" id="SDHZ01000006">
    <property type="protein sequence ID" value="RXK80545.1"/>
    <property type="molecule type" value="Genomic_DNA"/>
</dbReference>
<dbReference type="SUPFAM" id="SSF51905">
    <property type="entry name" value="FAD/NAD(P)-binding domain"/>
    <property type="match status" value="1"/>
</dbReference>
<evidence type="ECO:0000313" key="5">
    <source>
        <dbReference type="Proteomes" id="UP000290545"/>
    </source>
</evidence>
<dbReference type="InterPro" id="IPR036188">
    <property type="entry name" value="FAD/NAD-bd_sf"/>
</dbReference>
<proteinExistence type="predicted"/>
<dbReference type="GO" id="GO:0004497">
    <property type="term" value="F:monooxygenase activity"/>
    <property type="evidence" value="ECO:0007669"/>
    <property type="project" value="UniProtKB-KW"/>
</dbReference>
<protein>
    <submittedName>
        <fullName evidence="4">FAD-binding protein</fullName>
    </submittedName>
</protein>
<dbReference type="PRINTS" id="PR00420">
    <property type="entry name" value="RNGMNOXGNASE"/>
</dbReference>
<dbReference type="InterPro" id="IPR050493">
    <property type="entry name" value="FAD-dep_Monooxygenase_BioMet"/>
</dbReference>
<dbReference type="PANTHER" id="PTHR13789:SF309">
    <property type="entry name" value="PUTATIVE (AFU_ORTHOLOGUE AFUA_6G14510)-RELATED"/>
    <property type="match status" value="1"/>
</dbReference>
<accession>A0A4Q1CYX0</accession>
<evidence type="ECO:0000256" key="1">
    <source>
        <dbReference type="ARBA" id="ARBA00023002"/>
    </source>
</evidence>
<organism evidence="4 5">
    <name type="scientific">Filimonas effusa</name>
    <dbReference type="NCBI Taxonomy" id="2508721"/>
    <lineage>
        <taxon>Bacteria</taxon>
        <taxon>Pseudomonadati</taxon>
        <taxon>Bacteroidota</taxon>
        <taxon>Chitinophagia</taxon>
        <taxon>Chitinophagales</taxon>
        <taxon>Chitinophagaceae</taxon>
        <taxon>Filimonas</taxon>
    </lineage>
</organism>
<comment type="caution">
    <text evidence="4">The sequence shown here is derived from an EMBL/GenBank/DDBJ whole genome shotgun (WGS) entry which is preliminary data.</text>
</comment>
<dbReference type="InterPro" id="IPR002938">
    <property type="entry name" value="FAD-bd"/>
</dbReference>
<dbReference type="Gene3D" id="3.50.50.60">
    <property type="entry name" value="FAD/NAD(P)-binding domain"/>
    <property type="match status" value="1"/>
</dbReference>
<feature type="domain" description="FAD-binding" evidence="3">
    <location>
        <begin position="2"/>
        <end position="329"/>
    </location>
</feature>
<dbReference type="Pfam" id="PF01494">
    <property type="entry name" value="FAD_binding_3"/>
    <property type="match status" value="1"/>
</dbReference>
<keyword evidence="2" id="KW-0503">Monooxygenase</keyword>
<sequence>MKAVIIGGGIAGLGAAISLQKIGWDVTVKEKTARFREVGLGFIIMPNGLSALDKMGCGVYARSHGQMLKGAIMRHPDGVVFKTAPLSDCLAIKRSTCIDALRMLVREPAIHTGFEFSHFEFNKEGKAVAAVSTTGEKETGDLFIAADGANSVIRKKLFPLHEARQSPIQELVGIIDDEALALELDGHMLKTQCHDKPLSMGLVPCNSQQVIWYMQFDSTAYAMQGLSNDIKKDFATQTLAGWPPPVQQVIRQTDFNKVFLWLTRDMDLLNSFHRQNIVLIGDAAHLALPFTSQGTNSALTDAMLLSELLQQIQSPDDFGGVFAQYYQQRKNDLQKYLEFGRKQEDWFLHPELHLHDEAQVPLAK</sequence>
<evidence type="ECO:0000313" key="4">
    <source>
        <dbReference type="EMBL" id="RXK80545.1"/>
    </source>
</evidence>
<keyword evidence="1" id="KW-0560">Oxidoreductase</keyword>
<gene>
    <name evidence="4" type="ORF">ESB13_23200</name>
</gene>
<name>A0A4Q1CYX0_9BACT</name>
<dbReference type="OrthoDB" id="9766816at2"/>
<evidence type="ECO:0000259" key="3">
    <source>
        <dbReference type="Pfam" id="PF01494"/>
    </source>
</evidence>